<evidence type="ECO:0000313" key="2">
    <source>
        <dbReference type="EMBL" id="KAK5888394.1"/>
    </source>
</evidence>
<feature type="compositionally biased region" description="Pro residues" evidence="1">
    <location>
        <begin position="110"/>
        <end position="119"/>
    </location>
</feature>
<dbReference type="EMBL" id="JAULUE010002057">
    <property type="protein sequence ID" value="KAK5888394.1"/>
    <property type="molecule type" value="Genomic_DNA"/>
</dbReference>
<protein>
    <submittedName>
        <fullName evidence="2">Uncharacterized protein</fullName>
    </submittedName>
</protein>
<accession>A0AAN8GQR6</accession>
<comment type="caution">
    <text evidence="2">The sequence shown here is derived from an EMBL/GenBank/DDBJ whole genome shotgun (WGS) entry which is preliminary data.</text>
</comment>
<gene>
    <name evidence="2" type="ORF">CesoFtcFv8_014493</name>
</gene>
<dbReference type="AlphaFoldDB" id="A0AAN8GQR6"/>
<evidence type="ECO:0000256" key="1">
    <source>
        <dbReference type="SAM" id="MobiDB-lite"/>
    </source>
</evidence>
<organism evidence="2 3">
    <name type="scientific">Champsocephalus esox</name>
    <name type="common">pike icefish</name>
    <dbReference type="NCBI Taxonomy" id="159716"/>
    <lineage>
        <taxon>Eukaryota</taxon>
        <taxon>Metazoa</taxon>
        <taxon>Chordata</taxon>
        <taxon>Craniata</taxon>
        <taxon>Vertebrata</taxon>
        <taxon>Euteleostomi</taxon>
        <taxon>Actinopterygii</taxon>
        <taxon>Neopterygii</taxon>
        <taxon>Teleostei</taxon>
        <taxon>Neoteleostei</taxon>
        <taxon>Acanthomorphata</taxon>
        <taxon>Eupercaria</taxon>
        <taxon>Perciformes</taxon>
        <taxon>Notothenioidei</taxon>
        <taxon>Channichthyidae</taxon>
        <taxon>Champsocephalus</taxon>
    </lineage>
</organism>
<feature type="region of interest" description="Disordered" evidence="1">
    <location>
        <begin position="95"/>
        <end position="149"/>
    </location>
</feature>
<evidence type="ECO:0000313" key="3">
    <source>
        <dbReference type="Proteomes" id="UP001335648"/>
    </source>
</evidence>
<name>A0AAN8GQR6_9TELE</name>
<sequence length="149" mass="15961">MLCLKNQHLTVVERFVCPDEPGGCVVWNLVFLVGSPMANWSQARGQTKIGSKDLMKDTQEVRIPGPEEARGPLLEPGPEGGLVGERLVAGLAMEPGRAQPEKATWTTPPLLRPAGPPPTETVMRCQKGGSESGGSRRTRPGRQKLALGT</sequence>
<keyword evidence="3" id="KW-1185">Reference proteome</keyword>
<reference evidence="2 3" key="1">
    <citation type="journal article" date="2023" name="Mol. Biol. Evol.">
        <title>Genomics of Secondarily Temperate Adaptation in the Only Non-Antarctic Icefish.</title>
        <authorList>
            <person name="Rivera-Colon A.G."/>
            <person name="Rayamajhi N."/>
            <person name="Minhas B.F."/>
            <person name="Madrigal G."/>
            <person name="Bilyk K.T."/>
            <person name="Yoon V."/>
            <person name="Hune M."/>
            <person name="Gregory S."/>
            <person name="Cheng C.H.C."/>
            <person name="Catchen J.M."/>
        </authorList>
    </citation>
    <scope>NUCLEOTIDE SEQUENCE [LARGE SCALE GENOMIC DNA]</scope>
    <source>
        <strain evidence="2">JC2023a</strain>
    </source>
</reference>
<proteinExistence type="predicted"/>
<dbReference type="Proteomes" id="UP001335648">
    <property type="component" value="Unassembled WGS sequence"/>
</dbReference>